<evidence type="ECO:0000313" key="2">
    <source>
        <dbReference type="Proteomes" id="UP000295008"/>
    </source>
</evidence>
<dbReference type="EMBL" id="SLUN01000004">
    <property type="protein sequence ID" value="TCL74193.1"/>
    <property type="molecule type" value="Genomic_DNA"/>
</dbReference>
<dbReference type="Proteomes" id="UP000295008">
    <property type="component" value="Unassembled WGS sequence"/>
</dbReference>
<proteinExistence type="predicted"/>
<protein>
    <submittedName>
        <fullName evidence="1">Uncharacterized protein</fullName>
    </submittedName>
</protein>
<organism evidence="1 2">
    <name type="scientific">Hydrogenispora ethanolica</name>
    <dbReference type="NCBI Taxonomy" id="1082276"/>
    <lineage>
        <taxon>Bacteria</taxon>
        <taxon>Bacillati</taxon>
        <taxon>Bacillota</taxon>
        <taxon>Hydrogenispora</taxon>
    </lineage>
</organism>
<dbReference type="AlphaFoldDB" id="A0A4R1S4I6"/>
<sequence length="32" mass="3832">MNRKVFRVMKVKHLKTLLKSGTFIIILEMSRI</sequence>
<name>A0A4R1S4I6_HYDET</name>
<reference evidence="1 2" key="1">
    <citation type="submission" date="2019-03" db="EMBL/GenBank/DDBJ databases">
        <title>Genomic Encyclopedia of Type Strains, Phase IV (KMG-IV): sequencing the most valuable type-strain genomes for metagenomic binning, comparative biology and taxonomic classification.</title>
        <authorList>
            <person name="Goeker M."/>
        </authorList>
    </citation>
    <scope>NUCLEOTIDE SEQUENCE [LARGE SCALE GENOMIC DNA]</scope>
    <source>
        <strain evidence="1 2">LX-B</strain>
    </source>
</reference>
<gene>
    <name evidence="1" type="ORF">EDC14_1004131</name>
</gene>
<accession>A0A4R1S4I6</accession>
<keyword evidence="2" id="KW-1185">Reference proteome</keyword>
<comment type="caution">
    <text evidence="1">The sequence shown here is derived from an EMBL/GenBank/DDBJ whole genome shotgun (WGS) entry which is preliminary data.</text>
</comment>
<evidence type="ECO:0000313" key="1">
    <source>
        <dbReference type="EMBL" id="TCL74193.1"/>
    </source>
</evidence>